<keyword evidence="2" id="KW-0540">Nuclease</keyword>
<evidence type="ECO:0000313" key="5">
    <source>
        <dbReference type="EMBL" id="MDB8742821.1"/>
    </source>
</evidence>
<feature type="domain" description="VRR-NUC" evidence="4">
    <location>
        <begin position="16"/>
        <end position="109"/>
    </location>
</feature>
<dbReference type="EMBL" id="JAQMLS010000009">
    <property type="protein sequence ID" value="MDB8742821.1"/>
    <property type="molecule type" value="Genomic_DNA"/>
</dbReference>
<dbReference type="InterPro" id="IPR014883">
    <property type="entry name" value="VRR_NUC"/>
</dbReference>
<evidence type="ECO:0000256" key="1">
    <source>
        <dbReference type="ARBA" id="ARBA00001946"/>
    </source>
</evidence>
<sequence length="121" mass="13660">MSKSEHEIQNEIRLALSSKDSIVFRTNAGTFYQGKMVYSKEFKSMVLLSPRRVDGLPKGFSDLVCFTKGGKTAFIECKNADGKLREEQKIFIDRMRDLGFVAGVARSAEEAKLLCQQLMKD</sequence>
<name>A0AAW6E1W2_9FIRM</name>
<dbReference type="RefSeq" id="WP_195552020.1">
    <property type="nucleotide sequence ID" value="NZ_JADMNX010000009.1"/>
</dbReference>
<evidence type="ECO:0000256" key="2">
    <source>
        <dbReference type="ARBA" id="ARBA00022722"/>
    </source>
</evidence>
<dbReference type="Gene3D" id="3.40.1350.10">
    <property type="match status" value="1"/>
</dbReference>
<evidence type="ECO:0000259" key="4">
    <source>
        <dbReference type="SMART" id="SM00990"/>
    </source>
</evidence>
<reference evidence="5" key="1">
    <citation type="submission" date="2023-01" db="EMBL/GenBank/DDBJ databases">
        <title>Human gut microbiome strain richness.</title>
        <authorList>
            <person name="Chen-Liaw A."/>
        </authorList>
    </citation>
    <scope>NUCLEOTIDE SEQUENCE</scope>
    <source>
        <strain evidence="5">D59st1_B8_D59t2_181005</strain>
    </source>
</reference>
<protein>
    <submittedName>
        <fullName evidence="5">VRR-NUC domain-containing protein</fullName>
    </submittedName>
</protein>
<evidence type="ECO:0000256" key="3">
    <source>
        <dbReference type="ARBA" id="ARBA00022801"/>
    </source>
</evidence>
<proteinExistence type="predicted"/>
<dbReference type="GO" id="GO:0003676">
    <property type="term" value="F:nucleic acid binding"/>
    <property type="evidence" value="ECO:0007669"/>
    <property type="project" value="InterPro"/>
</dbReference>
<organism evidence="5 6">
    <name type="scientific">Ruminococcus bicirculans</name>
    <name type="common">ex Wegman et al. 2014</name>
    <dbReference type="NCBI Taxonomy" id="1160721"/>
    <lineage>
        <taxon>Bacteria</taxon>
        <taxon>Bacillati</taxon>
        <taxon>Bacillota</taxon>
        <taxon>Clostridia</taxon>
        <taxon>Eubacteriales</taxon>
        <taxon>Oscillospiraceae</taxon>
        <taxon>Ruminococcus</taxon>
    </lineage>
</organism>
<dbReference type="GO" id="GO:0004518">
    <property type="term" value="F:nuclease activity"/>
    <property type="evidence" value="ECO:0007669"/>
    <property type="project" value="UniProtKB-KW"/>
</dbReference>
<dbReference type="InterPro" id="IPR011856">
    <property type="entry name" value="tRNA_endonuc-like_dom_sf"/>
</dbReference>
<gene>
    <name evidence="5" type="ORF">PNV70_12190</name>
</gene>
<dbReference type="Proteomes" id="UP001211421">
    <property type="component" value="Unassembled WGS sequence"/>
</dbReference>
<dbReference type="GO" id="GO:0016788">
    <property type="term" value="F:hydrolase activity, acting on ester bonds"/>
    <property type="evidence" value="ECO:0007669"/>
    <property type="project" value="InterPro"/>
</dbReference>
<dbReference type="AlphaFoldDB" id="A0AAW6E1W2"/>
<keyword evidence="3" id="KW-0378">Hydrolase</keyword>
<comment type="caution">
    <text evidence="5">The sequence shown here is derived from an EMBL/GenBank/DDBJ whole genome shotgun (WGS) entry which is preliminary data.</text>
</comment>
<dbReference type="SMART" id="SM00990">
    <property type="entry name" value="VRR_NUC"/>
    <property type="match status" value="1"/>
</dbReference>
<evidence type="ECO:0000313" key="6">
    <source>
        <dbReference type="Proteomes" id="UP001211421"/>
    </source>
</evidence>
<accession>A0AAW6E1W2</accession>
<comment type="cofactor">
    <cofactor evidence="1">
        <name>Mg(2+)</name>
        <dbReference type="ChEBI" id="CHEBI:18420"/>
    </cofactor>
</comment>
<dbReference type="Pfam" id="PF08774">
    <property type="entry name" value="VRR_NUC"/>
    <property type="match status" value="1"/>
</dbReference>